<name>L7VQF0_9BACT</name>
<dbReference type="PROSITE" id="PS51257">
    <property type="entry name" value="PROKAR_LIPOPROTEIN"/>
    <property type="match status" value="1"/>
</dbReference>
<reference evidence="2" key="1">
    <citation type="submission" date="2012-09" db="EMBL/GenBank/DDBJ databases">
        <title>Metagenomic Characterization of a Microbial Community in Wastewater Detects High Levels of Antibiotic Resistance.</title>
        <authorList>
            <person name="Abrams M."/>
            <person name="Caldwell A."/>
            <person name="Vandaei E."/>
            <person name="Lee W."/>
            <person name="Perrott J."/>
            <person name="Khan S.Y."/>
            <person name="Ta J."/>
            <person name="Romero D."/>
            <person name="Nguyen V."/>
            <person name="Pourmand N."/>
            <person name="Ouverney C.C."/>
        </authorList>
    </citation>
    <scope>NUCLEOTIDE SEQUENCE</scope>
</reference>
<evidence type="ECO:0000313" key="2">
    <source>
        <dbReference type="EMBL" id="AGC71142.1"/>
    </source>
</evidence>
<organism evidence="2">
    <name type="scientific">uncultured bacterium A1Q1_fos_18</name>
    <dbReference type="NCBI Taxonomy" id="1256551"/>
    <lineage>
        <taxon>Bacteria</taxon>
        <taxon>environmental samples</taxon>
    </lineage>
</organism>
<accession>L7VQF0</accession>
<dbReference type="AlphaFoldDB" id="L7VQF0"/>
<feature type="chain" id="PRO_5003984779" description="Lipoprotein" evidence="1">
    <location>
        <begin position="30"/>
        <end position="204"/>
    </location>
</feature>
<evidence type="ECO:0000256" key="1">
    <source>
        <dbReference type="SAM" id="SignalP"/>
    </source>
</evidence>
<keyword evidence="1" id="KW-0732">Signal</keyword>
<sequence length="204" mass="21061">MSSHRGRKPLGRLLALGFCVSLLGVGACGNDDGLTVTAEAQASCVGEEPTEAMKLAGAAMLPGRVCGACHRTGGQAQNPPWTVSGTVFKGANSSCNSTEGLPGVFVEILYGQDDPMGSYRAGALQPNGRLKTNSGGNFYTAQKFVAPIRARICESTGADCSSATRVATMTLKVGADPVTGATQRVDCNLCHYASGQALTRIYLP</sequence>
<protein>
    <recommendedName>
        <fullName evidence="3">Lipoprotein</fullName>
    </recommendedName>
</protein>
<dbReference type="EMBL" id="JX649863">
    <property type="protein sequence ID" value="AGC71142.1"/>
    <property type="molecule type" value="Genomic_DNA"/>
</dbReference>
<feature type="signal peptide" evidence="1">
    <location>
        <begin position="1"/>
        <end position="29"/>
    </location>
</feature>
<proteinExistence type="predicted"/>
<evidence type="ECO:0008006" key="3">
    <source>
        <dbReference type="Google" id="ProtNLM"/>
    </source>
</evidence>